<dbReference type="EMBL" id="VSSQ01000762">
    <property type="protein sequence ID" value="MPM00930.1"/>
    <property type="molecule type" value="Genomic_DNA"/>
</dbReference>
<protein>
    <submittedName>
        <fullName evidence="4">Putative zinc protease</fullName>
        <ecNumber evidence="4">3.4.24.-</ecNumber>
    </submittedName>
</protein>
<dbReference type="Gene3D" id="3.30.830.10">
    <property type="entry name" value="Metalloenzyme, LuxS/M16 peptidase-like"/>
    <property type="match status" value="2"/>
</dbReference>
<dbReference type="GO" id="GO:0004222">
    <property type="term" value="F:metalloendopeptidase activity"/>
    <property type="evidence" value="ECO:0007669"/>
    <property type="project" value="InterPro"/>
</dbReference>
<feature type="domain" description="Peptidase M16 N-terminal" evidence="2">
    <location>
        <begin position="20"/>
        <end position="159"/>
    </location>
</feature>
<feature type="domain" description="Peptidase M16 C-terminal" evidence="3">
    <location>
        <begin position="165"/>
        <end position="346"/>
    </location>
</feature>
<proteinExistence type="inferred from homology"/>
<evidence type="ECO:0000259" key="3">
    <source>
        <dbReference type="Pfam" id="PF05193"/>
    </source>
</evidence>
<keyword evidence="4" id="KW-0378">Hydrolase</keyword>
<dbReference type="EC" id="3.4.24.-" evidence="4"/>
<dbReference type="Pfam" id="PF05193">
    <property type="entry name" value="Peptidase_M16_C"/>
    <property type="match status" value="1"/>
</dbReference>
<dbReference type="InterPro" id="IPR001431">
    <property type="entry name" value="Pept_M16_Zn_BS"/>
</dbReference>
<dbReference type="InterPro" id="IPR011249">
    <property type="entry name" value="Metalloenz_LuxS/M16"/>
</dbReference>
<dbReference type="SUPFAM" id="SSF63411">
    <property type="entry name" value="LuxS/MPP-like metallohydrolase"/>
    <property type="match status" value="2"/>
</dbReference>
<dbReference type="PANTHER" id="PTHR11851:SF49">
    <property type="entry name" value="MITOCHONDRIAL-PROCESSING PEPTIDASE SUBUNIT ALPHA"/>
    <property type="match status" value="1"/>
</dbReference>
<dbReference type="PANTHER" id="PTHR11851">
    <property type="entry name" value="METALLOPROTEASE"/>
    <property type="match status" value="1"/>
</dbReference>
<dbReference type="GO" id="GO:0006508">
    <property type="term" value="P:proteolysis"/>
    <property type="evidence" value="ECO:0007669"/>
    <property type="project" value="UniProtKB-KW"/>
</dbReference>
<dbReference type="AlphaFoldDB" id="A0A644WAV2"/>
<evidence type="ECO:0000256" key="1">
    <source>
        <dbReference type="ARBA" id="ARBA00007261"/>
    </source>
</evidence>
<organism evidence="4">
    <name type="scientific">bioreactor metagenome</name>
    <dbReference type="NCBI Taxonomy" id="1076179"/>
    <lineage>
        <taxon>unclassified sequences</taxon>
        <taxon>metagenomes</taxon>
        <taxon>ecological metagenomes</taxon>
    </lineage>
</organism>
<comment type="caution">
    <text evidence="4">The sequence shown here is derived from an EMBL/GenBank/DDBJ whole genome shotgun (WGS) entry which is preliminary data.</text>
</comment>
<name>A0A644WAV2_9ZZZZ</name>
<dbReference type="Pfam" id="PF00675">
    <property type="entry name" value="Peptidase_M16"/>
    <property type="match status" value="1"/>
</dbReference>
<dbReference type="InterPro" id="IPR050361">
    <property type="entry name" value="MPP/UQCRC_Complex"/>
</dbReference>
<dbReference type="GO" id="GO:0046872">
    <property type="term" value="F:metal ion binding"/>
    <property type="evidence" value="ECO:0007669"/>
    <property type="project" value="InterPro"/>
</dbReference>
<dbReference type="InterPro" id="IPR011765">
    <property type="entry name" value="Pept_M16_N"/>
</dbReference>
<dbReference type="PROSITE" id="PS00143">
    <property type="entry name" value="INSULINASE"/>
    <property type="match status" value="1"/>
</dbReference>
<sequence length="411" mass="45601">MVTYTSQFPNGLRFGFKKAVSPVAYCALTINAGTRDENTSQGGIAHLIEHMLFKGTLKRSARSINNFLEKLGGELNAYTTKEETVIHATVLKEDLPKAIELLHDLVFHSIFPEAELAKEKEVVLEEIKSYKDTPSEQIFDDFEELLFGSHPLSGNILGTPKTVKKISRDDLINFIKLHYRCENMSLSIVADSKAERCEALAKKYFGNTESNDPPGLVPLRTEQIPPGNSGGIHIVLKKSYQAHCVLGGKAYSLYHKNRLPLALLVNVLGGPALNSRLNLILREKHALVYTVDASYTPFSDTGLFTVYFGTDKANLEKSLALITKELNAIKERGLTQLQLKAAKKQLAGQLAISTDNAESQCLNIGKSLLVFKKVEPMEEVMKKINAISSDQIKEVACEIFTDDNLISLIYR</sequence>
<keyword evidence="4" id="KW-0645">Protease</keyword>
<evidence type="ECO:0000313" key="4">
    <source>
        <dbReference type="EMBL" id="MPM00930.1"/>
    </source>
</evidence>
<evidence type="ECO:0000259" key="2">
    <source>
        <dbReference type="Pfam" id="PF00675"/>
    </source>
</evidence>
<accession>A0A644WAV2</accession>
<dbReference type="InterPro" id="IPR007863">
    <property type="entry name" value="Peptidase_M16_C"/>
</dbReference>
<comment type="similarity">
    <text evidence="1">Belongs to the peptidase M16 family.</text>
</comment>
<reference evidence="4" key="1">
    <citation type="submission" date="2019-08" db="EMBL/GenBank/DDBJ databases">
        <authorList>
            <person name="Kucharzyk K."/>
            <person name="Murdoch R.W."/>
            <person name="Higgins S."/>
            <person name="Loffler F."/>
        </authorList>
    </citation>
    <scope>NUCLEOTIDE SEQUENCE</scope>
</reference>
<gene>
    <name evidence="4" type="ORF">SDC9_47165</name>
</gene>